<feature type="domain" description="Phosphatidylinositol-specific phospholipase C X" evidence="2">
    <location>
        <begin position="36"/>
        <end position="190"/>
    </location>
</feature>
<dbReference type="Pfam" id="PF00388">
    <property type="entry name" value="PI-PLC-X"/>
    <property type="match status" value="1"/>
</dbReference>
<dbReference type="Gene3D" id="3.20.20.190">
    <property type="entry name" value="Phosphatidylinositol (PI) phosphodiesterase"/>
    <property type="match status" value="1"/>
</dbReference>
<evidence type="ECO:0000313" key="3">
    <source>
        <dbReference type="EMBL" id="PSR81877.1"/>
    </source>
</evidence>
<proteinExistence type="predicted"/>
<evidence type="ECO:0000259" key="2">
    <source>
        <dbReference type="SMART" id="SM00148"/>
    </source>
</evidence>
<evidence type="ECO:0000313" key="4">
    <source>
        <dbReference type="Proteomes" id="UP000241462"/>
    </source>
</evidence>
<dbReference type="CDD" id="cd08586">
    <property type="entry name" value="PI-PLCc_BcPLC_like"/>
    <property type="match status" value="1"/>
</dbReference>
<protein>
    <submittedName>
        <fullName evidence="3">Phospholipase C</fullName>
    </submittedName>
</protein>
<name>A0A2T3A2V3_9PEZI</name>
<dbReference type="AlphaFoldDB" id="A0A2T3A2V3"/>
<feature type="non-terminal residue" evidence="3">
    <location>
        <position position="352"/>
    </location>
</feature>
<dbReference type="InterPro" id="IPR000909">
    <property type="entry name" value="PLipase_C_PInositol-sp_X_dom"/>
</dbReference>
<keyword evidence="4" id="KW-1185">Reference proteome</keyword>
<dbReference type="PANTHER" id="PTHR13593">
    <property type="match status" value="1"/>
</dbReference>
<reference evidence="3 4" key="1">
    <citation type="journal article" date="2018" name="Mycol. Prog.">
        <title>Coniella lustricola, a new species from submerged detritus.</title>
        <authorList>
            <person name="Raudabaugh D.B."/>
            <person name="Iturriaga T."/>
            <person name="Carver A."/>
            <person name="Mondo S."/>
            <person name="Pangilinan J."/>
            <person name="Lipzen A."/>
            <person name="He G."/>
            <person name="Amirebrahimi M."/>
            <person name="Grigoriev I.V."/>
            <person name="Miller A.N."/>
        </authorList>
    </citation>
    <scope>NUCLEOTIDE SEQUENCE [LARGE SCALE GENOMIC DNA]</scope>
    <source>
        <strain evidence="3 4">B22-T-1</strain>
    </source>
</reference>
<feature type="non-terminal residue" evidence="3">
    <location>
        <position position="1"/>
    </location>
</feature>
<dbReference type="SUPFAM" id="SSF51695">
    <property type="entry name" value="PLC-like phosphodiesterases"/>
    <property type="match status" value="1"/>
</dbReference>
<dbReference type="SMART" id="SM00148">
    <property type="entry name" value="PLCXc"/>
    <property type="match status" value="1"/>
</dbReference>
<dbReference type="GO" id="GO:0008081">
    <property type="term" value="F:phosphoric diester hydrolase activity"/>
    <property type="evidence" value="ECO:0007669"/>
    <property type="project" value="InterPro"/>
</dbReference>
<dbReference type="EMBL" id="KZ678491">
    <property type="protein sequence ID" value="PSR81877.1"/>
    <property type="molecule type" value="Genomic_DNA"/>
</dbReference>
<organism evidence="3 4">
    <name type="scientific">Coniella lustricola</name>
    <dbReference type="NCBI Taxonomy" id="2025994"/>
    <lineage>
        <taxon>Eukaryota</taxon>
        <taxon>Fungi</taxon>
        <taxon>Dikarya</taxon>
        <taxon>Ascomycota</taxon>
        <taxon>Pezizomycotina</taxon>
        <taxon>Sordariomycetes</taxon>
        <taxon>Sordariomycetidae</taxon>
        <taxon>Diaporthales</taxon>
        <taxon>Schizoparmaceae</taxon>
        <taxon>Coniella</taxon>
    </lineage>
</organism>
<dbReference type="GO" id="GO:0006629">
    <property type="term" value="P:lipid metabolic process"/>
    <property type="evidence" value="ECO:0007669"/>
    <property type="project" value="InterPro"/>
</dbReference>
<dbReference type="PANTHER" id="PTHR13593:SF116">
    <property type="entry name" value="PLC-LIKE PHOSPHODIESTERASE"/>
    <property type="match status" value="1"/>
</dbReference>
<dbReference type="InParanoid" id="A0A2T3A2V3"/>
<evidence type="ECO:0000256" key="1">
    <source>
        <dbReference type="SAM" id="MobiDB-lite"/>
    </source>
</evidence>
<dbReference type="Proteomes" id="UP000241462">
    <property type="component" value="Unassembled WGS sequence"/>
</dbReference>
<sequence length="352" mass="39124">SSPSSLPPATYHNYTSVFSFDLDEAVHPAWMARIPDHVSLASLSIPGTHDTMTFDLVDNEIFQCQNHHLGTQLRSGLRYFDIRGRLITADIGIFHGHVYTGYTFQDVLLAVFAFLDENPSEGIVMRIKQEGSPLKHKYNITFEEAFNYYRLKNPATAPGCDAHLLYPWPTTSRMVPTMGELRSKILILYEFPTVPTTSSTLSPQLLPKAPQTTPPPPSTTTTSTINYYGIPWTSPHIVLEDLWIILSPELLERKWDAIRQNLVLAGASPDDGDVLFLSHLSASVGVLPIEAAAGPLPERTNGSVVDGMNERTTLWLEAEEVEGYRQGGRGKTGVIMGDFMGKRLVESVLRRN</sequence>
<dbReference type="PROSITE" id="PS50007">
    <property type="entry name" value="PIPLC_X_DOMAIN"/>
    <property type="match status" value="1"/>
</dbReference>
<dbReference type="InterPro" id="IPR051057">
    <property type="entry name" value="PI-PLC_domain"/>
</dbReference>
<gene>
    <name evidence="3" type="ORF">BD289DRAFT_353510</name>
</gene>
<feature type="region of interest" description="Disordered" evidence="1">
    <location>
        <begin position="199"/>
        <end position="222"/>
    </location>
</feature>
<dbReference type="OrthoDB" id="1046782at2759"/>
<dbReference type="InterPro" id="IPR017946">
    <property type="entry name" value="PLC-like_Pdiesterase_TIM-brl"/>
</dbReference>
<accession>A0A2T3A2V3</accession>
<feature type="compositionally biased region" description="Low complexity" evidence="1">
    <location>
        <begin position="199"/>
        <end position="211"/>
    </location>
</feature>